<keyword evidence="12" id="KW-1185">Reference proteome</keyword>
<dbReference type="EMBL" id="QJKI01000016">
    <property type="protein sequence ID" value="PXX77625.1"/>
    <property type="molecule type" value="Genomic_DNA"/>
</dbReference>
<keyword evidence="5 10" id="KW-0812">Transmembrane</keyword>
<feature type="transmembrane region" description="Helical" evidence="10">
    <location>
        <begin position="218"/>
        <end position="242"/>
    </location>
</feature>
<reference evidence="11 12" key="1">
    <citation type="submission" date="2018-05" db="EMBL/GenBank/DDBJ databases">
        <title>Genomic Encyclopedia of Type Strains, Phase IV (KMG-IV): sequencing the most valuable type-strain genomes for metagenomic binning, comparative biology and taxonomic classification.</title>
        <authorList>
            <person name="Goeker M."/>
        </authorList>
    </citation>
    <scope>NUCLEOTIDE SEQUENCE [LARGE SCALE GENOMIC DNA]</scope>
    <source>
        <strain evidence="11 12">DSM 29661</strain>
    </source>
</reference>
<dbReference type="GO" id="GO:0005886">
    <property type="term" value="C:plasma membrane"/>
    <property type="evidence" value="ECO:0007669"/>
    <property type="project" value="UniProtKB-SubCell"/>
</dbReference>
<dbReference type="PANTHER" id="PTHR30065:SF8">
    <property type="entry name" value="FLAGELLAR BIOSYNTHETIC PROTEIN FLIR"/>
    <property type="match status" value="1"/>
</dbReference>
<evidence type="ECO:0000256" key="6">
    <source>
        <dbReference type="ARBA" id="ARBA00022989"/>
    </source>
</evidence>
<dbReference type="PANTHER" id="PTHR30065">
    <property type="entry name" value="FLAGELLAR BIOSYNTHETIC PROTEIN FLIR"/>
    <property type="match status" value="1"/>
</dbReference>
<comment type="caution">
    <text evidence="11">The sequence shown here is derived from an EMBL/GenBank/DDBJ whole genome shotgun (WGS) entry which is preliminary data.</text>
</comment>
<evidence type="ECO:0000256" key="4">
    <source>
        <dbReference type="ARBA" id="ARBA00022475"/>
    </source>
</evidence>
<comment type="subcellular location">
    <subcellularLocation>
        <location evidence="10">Cell membrane</location>
        <topology evidence="10">Multi-pass membrane protein</topology>
    </subcellularLocation>
    <subcellularLocation>
        <location evidence="10">Bacterial flagellum basal body</location>
    </subcellularLocation>
</comment>
<sequence>MFPAALHLSDAQISALLSQYLWPLFRILGFFMAEPLFSSHSIPRRAKVIMGIMLTIMISPLLPPMPVIPVISGAGLLVLLHQVLIGLAMGYVMRLMLTAVEMAGFFISSQMGLGFAMFFDPQHSGQVPTLSRLLSLLVLLLFLAMNGHHLMLSTLIDSFKVFPITADGLPWISYRLLAEWGIQVFSLGLLLSMPVMAALLIANVAMGVMTRAAPQFNVFSFGFPLTITIGFVVLYFMMPYFIAATQMLYQHGTELVLTLIKAKAEP</sequence>
<feature type="transmembrane region" description="Helical" evidence="10">
    <location>
        <begin position="131"/>
        <end position="152"/>
    </location>
</feature>
<evidence type="ECO:0000256" key="8">
    <source>
        <dbReference type="ARBA" id="ARBA00023143"/>
    </source>
</evidence>
<evidence type="ECO:0000256" key="2">
    <source>
        <dbReference type="ARBA" id="ARBA00009772"/>
    </source>
</evidence>
<keyword evidence="11" id="KW-0282">Flagellum</keyword>
<evidence type="ECO:0000256" key="10">
    <source>
        <dbReference type="RuleBase" id="RU362071"/>
    </source>
</evidence>
<dbReference type="GO" id="GO:0009425">
    <property type="term" value="C:bacterial-type flagellum basal body"/>
    <property type="evidence" value="ECO:0007669"/>
    <property type="project" value="UniProtKB-SubCell"/>
</dbReference>
<evidence type="ECO:0000313" key="12">
    <source>
        <dbReference type="Proteomes" id="UP000247555"/>
    </source>
</evidence>
<dbReference type="RefSeq" id="WP_245906879.1">
    <property type="nucleotide sequence ID" value="NZ_QJKI01000016.1"/>
</dbReference>
<dbReference type="GO" id="GO:0006605">
    <property type="term" value="P:protein targeting"/>
    <property type="evidence" value="ECO:0007669"/>
    <property type="project" value="UniProtKB-UniRule"/>
</dbReference>
<keyword evidence="11" id="KW-0969">Cilium</keyword>
<accession>A0A318KPH6</accession>
<gene>
    <name evidence="11" type="ORF">DFR34_1164</name>
</gene>
<name>A0A318KPH6_9NEIS</name>
<comment type="function">
    <text evidence="1 10">Role in flagellar biosynthesis.</text>
</comment>
<feature type="transmembrane region" description="Helical" evidence="10">
    <location>
        <begin position="99"/>
        <end position="119"/>
    </location>
</feature>
<evidence type="ECO:0000256" key="9">
    <source>
        <dbReference type="NCBIfam" id="TIGR01400"/>
    </source>
</evidence>
<evidence type="ECO:0000256" key="7">
    <source>
        <dbReference type="ARBA" id="ARBA00023136"/>
    </source>
</evidence>
<keyword evidence="6 10" id="KW-1133">Transmembrane helix</keyword>
<evidence type="ECO:0000256" key="3">
    <source>
        <dbReference type="ARBA" id="ARBA00021717"/>
    </source>
</evidence>
<dbReference type="Pfam" id="PF01311">
    <property type="entry name" value="Bac_export_1"/>
    <property type="match status" value="1"/>
</dbReference>
<organism evidence="11 12">
    <name type="scientific">Rivihabitans pingtungensis</name>
    <dbReference type="NCBI Taxonomy" id="1054498"/>
    <lineage>
        <taxon>Bacteria</taxon>
        <taxon>Pseudomonadati</taxon>
        <taxon>Pseudomonadota</taxon>
        <taxon>Betaproteobacteria</taxon>
        <taxon>Neisseriales</taxon>
        <taxon>Aquaspirillaceae</taxon>
        <taxon>Rivihabitans</taxon>
    </lineage>
</organism>
<feature type="transmembrane region" description="Helical" evidence="10">
    <location>
        <begin position="20"/>
        <end position="37"/>
    </location>
</feature>
<dbReference type="AlphaFoldDB" id="A0A318KPH6"/>
<evidence type="ECO:0000256" key="1">
    <source>
        <dbReference type="ARBA" id="ARBA00002578"/>
    </source>
</evidence>
<protein>
    <recommendedName>
        <fullName evidence="3 9">Flagellar biosynthetic protein FliR</fullName>
    </recommendedName>
</protein>
<dbReference type="PRINTS" id="PR00953">
    <property type="entry name" value="TYPE3IMRPROT"/>
</dbReference>
<dbReference type="InterPro" id="IPR002010">
    <property type="entry name" value="T3SS_IM_R"/>
</dbReference>
<feature type="transmembrane region" description="Helical" evidence="10">
    <location>
        <begin position="184"/>
        <end position="206"/>
    </location>
</feature>
<keyword evidence="11" id="KW-0966">Cell projection</keyword>
<keyword evidence="8 10" id="KW-0975">Bacterial flagellum</keyword>
<evidence type="ECO:0000256" key="5">
    <source>
        <dbReference type="ARBA" id="ARBA00022692"/>
    </source>
</evidence>
<dbReference type="InterPro" id="IPR006303">
    <property type="entry name" value="FliR"/>
</dbReference>
<evidence type="ECO:0000313" key="11">
    <source>
        <dbReference type="EMBL" id="PXX77625.1"/>
    </source>
</evidence>
<dbReference type="Proteomes" id="UP000247555">
    <property type="component" value="Unassembled WGS sequence"/>
</dbReference>
<proteinExistence type="inferred from homology"/>
<keyword evidence="7 10" id="KW-0472">Membrane</keyword>
<dbReference type="GO" id="GO:0044780">
    <property type="term" value="P:bacterial-type flagellum assembly"/>
    <property type="evidence" value="ECO:0007669"/>
    <property type="project" value="UniProtKB-UniRule"/>
</dbReference>
<keyword evidence="4 10" id="KW-1003">Cell membrane</keyword>
<dbReference type="NCBIfam" id="TIGR01400">
    <property type="entry name" value="fliR"/>
    <property type="match status" value="1"/>
</dbReference>
<comment type="similarity">
    <text evidence="2 10">Belongs to the FliR/MopE/SpaR family.</text>
</comment>